<dbReference type="EMBL" id="JAXAVV010000037">
    <property type="protein sequence ID" value="MDX8056163.1"/>
    <property type="molecule type" value="Genomic_DNA"/>
</dbReference>
<evidence type="ECO:0000256" key="3">
    <source>
        <dbReference type="ARBA" id="ARBA00023027"/>
    </source>
</evidence>
<dbReference type="SUPFAM" id="SSF52283">
    <property type="entry name" value="Formate/glycerate dehydrogenase catalytic domain-like"/>
    <property type="match status" value="1"/>
</dbReference>
<evidence type="ECO:0000256" key="2">
    <source>
        <dbReference type="ARBA" id="ARBA00023002"/>
    </source>
</evidence>
<evidence type="ECO:0000259" key="5">
    <source>
        <dbReference type="Pfam" id="PF00389"/>
    </source>
</evidence>
<accession>A0ABU4U6F5</accession>
<evidence type="ECO:0000256" key="1">
    <source>
        <dbReference type="ARBA" id="ARBA00005854"/>
    </source>
</evidence>
<keyword evidence="3" id="KW-0520">NAD</keyword>
<dbReference type="InterPro" id="IPR029753">
    <property type="entry name" value="D-isomer_DH_CS"/>
</dbReference>
<evidence type="ECO:0000313" key="8">
    <source>
        <dbReference type="Proteomes" id="UP001271792"/>
    </source>
</evidence>
<gene>
    <name evidence="7" type="ORF">SK571_42890</name>
</gene>
<reference evidence="7 8" key="1">
    <citation type="submission" date="2023-11" db="EMBL/GenBank/DDBJ databases">
        <title>Lentzea sokolovensis, sp. nov., Lentzea kristufkii, sp. nov., and Lentzea miocenensis, sp. nov., rare actinobacteria from Sokolov Coal Basin, Miocene lacustrine sediment, Czech Republic.</title>
        <authorList>
            <person name="Lara A."/>
            <person name="Kotroba L."/>
            <person name="Nouioui I."/>
            <person name="Neumann-Schaal M."/>
            <person name="Mast Y."/>
            <person name="Chronakova A."/>
        </authorList>
    </citation>
    <scope>NUCLEOTIDE SEQUENCE [LARGE SCALE GENOMIC DNA]</scope>
    <source>
        <strain evidence="7 8">BCCO 10_0798</strain>
    </source>
</reference>
<comment type="similarity">
    <text evidence="1 4">Belongs to the D-isomer specific 2-hydroxyacid dehydrogenase family.</text>
</comment>
<dbReference type="InterPro" id="IPR036291">
    <property type="entry name" value="NAD(P)-bd_dom_sf"/>
</dbReference>
<protein>
    <submittedName>
        <fullName evidence="7">NAD(P)-dependent oxidoreductase</fullName>
    </submittedName>
</protein>
<dbReference type="InterPro" id="IPR006140">
    <property type="entry name" value="D-isomer_DH_NAD-bd"/>
</dbReference>
<comment type="caution">
    <text evidence="7">The sequence shown here is derived from an EMBL/GenBank/DDBJ whole genome shotgun (WGS) entry which is preliminary data.</text>
</comment>
<dbReference type="PANTHER" id="PTHR10996:SF178">
    <property type="entry name" value="2-HYDROXYACID DEHYDROGENASE YGL185C-RELATED"/>
    <property type="match status" value="1"/>
</dbReference>
<evidence type="ECO:0000256" key="4">
    <source>
        <dbReference type="RuleBase" id="RU003719"/>
    </source>
</evidence>
<dbReference type="InterPro" id="IPR050223">
    <property type="entry name" value="D-isomer_2-hydroxyacid_DH"/>
</dbReference>
<proteinExistence type="inferred from homology"/>
<dbReference type="PROSITE" id="PS00670">
    <property type="entry name" value="D_2_HYDROXYACID_DH_2"/>
    <property type="match status" value="1"/>
</dbReference>
<sequence length="336" mass="35583">MAVQRRPRVMVSRPDLPGNGVDLLAERCDLVEWRGDLPPGPEELRELVRGCDGALVLGNDPVDTAFLRAAGDALKVVALASVGFDAVDRNAVREHRVVATHTPAAPVETTADVAMALILMARRRLGRAMDSLRRGEWRVFRMDDHLGLDVQGAVLGLVGYGQIARAVARRAAGFGMQIQHYDPYGPGDLFSREVGLEELLRTSDVVSLHVPLTPATAGLIGAQELAMMKPTATLVNTARGGVLDEEALLAALRAGALHSAGLDVMAAEPRCDPADPLFAEPNLVVLPHVGSATEATRAEMVELAARNLLAVLDGAQARTPLPGTPGSYGRRSAMAG</sequence>
<dbReference type="PANTHER" id="PTHR10996">
    <property type="entry name" value="2-HYDROXYACID DEHYDROGENASE-RELATED"/>
    <property type="match status" value="1"/>
</dbReference>
<dbReference type="RefSeq" id="WP_319989843.1">
    <property type="nucleotide sequence ID" value="NZ_JAXAVV010000037.1"/>
</dbReference>
<name>A0ABU4U6F5_9PSEU</name>
<feature type="domain" description="D-isomer specific 2-hydroxyacid dehydrogenase catalytic" evidence="5">
    <location>
        <begin position="22"/>
        <end position="319"/>
    </location>
</feature>
<dbReference type="Proteomes" id="UP001271792">
    <property type="component" value="Unassembled WGS sequence"/>
</dbReference>
<keyword evidence="8" id="KW-1185">Reference proteome</keyword>
<keyword evidence="2 4" id="KW-0560">Oxidoreductase</keyword>
<dbReference type="SUPFAM" id="SSF51735">
    <property type="entry name" value="NAD(P)-binding Rossmann-fold domains"/>
    <property type="match status" value="1"/>
</dbReference>
<evidence type="ECO:0000313" key="7">
    <source>
        <dbReference type="EMBL" id="MDX8056163.1"/>
    </source>
</evidence>
<dbReference type="Pfam" id="PF00389">
    <property type="entry name" value="2-Hacid_dh"/>
    <property type="match status" value="1"/>
</dbReference>
<dbReference type="InterPro" id="IPR006139">
    <property type="entry name" value="D-isomer_2_OHA_DH_cat_dom"/>
</dbReference>
<dbReference type="Pfam" id="PF02826">
    <property type="entry name" value="2-Hacid_dh_C"/>
    <property type="match status" value="1"/>
</dbReference>
<organism evidence="7 8">
    <name type="scientific">Lentzea kristufekii</name>
    <dbReference type="NCBI Taxonomy" id="3095430"/>
    <lineage>
        <taxon>Bacteria</taxon>
        <taxon>Bacillati</taxon>
        <taxon>Actinomycetota</taxon>
        <taxon>Actinomycetes</taxon>
        <taxon>Pseudonocardiales</taxon>
        <taxon>Pseudonocardiaceae</taxon>
        <taxon>Lentzea</taxon>
    </lineage>
</organism>
<feature type="domain" description="D-isomer specific 2-hydroxyacid dehydrogenase NAD-binding" evidence="6">
    <location>
        <begin position="115"/>
        <end position="290"/>
    </location>
</feature>
<dbReference type="Gene3D" id="3.40.50.720">
    <property type="entry name" value="NAD(P)-binding Rossmann-like Domain"/>
    <property type="match status" value="2"/>
</dbReference>
<evidence type="ECO:0000259" key="6">
    <source>
        <dbReference type="Pfam" id="PF02826"/>
    </source>
</evidence>